<protein>
    <submittedName>
        <fullName evidence="1">Protein TusB</fullName>
    </submittedName>
</protein>
<dbReference type="RefSeq" id="WP_237467342.1">
    <property type="nucleotide sequence ID" value="NZ_CAKLDI010000001.1"/>
</dbReference>
<evidence type="ECO:0000313" key="2">
    <source>
        <dbReference type="Proteomes" id="UP000838672"/>
    </source>
</evidence>
<keyword evidence="2" id="KW-1185">Reference proteome</keyword>
<dbReference type="Gene3D" id="3.40.1260.10">
    <property type="entry name" value="DsrEFH-like"/>
    <property type="match status" value="1"/>
</dbReference>
<dbReference type="InterPro" id="IPR007215">
    <property type="entry name" value="Sulphur_relay_TusB/DsrH"/>
</dbReference>
<comment type="caution">
    <text evidence="1">The sequence shown here is derived from an EMBL/GenBank/DDBJ whole genome shotgun (WGS) entry which is preliminary data.</text>
</comment>
<dbReference type="Pfam" id="PF04077">
    <property type="entry name" value="DsrH"/>
    <property type="match status" value="1"/>
</dbReference>
<name>A0ABN8E0G8_9VIBR</name>
<accession>A0ABN8E0G8</accession>
<dbReference type="InterPro" id="IPR027396">
    <property type="entry name" value="DsrEFH-like"/>
</dbReference>
<proteinExistence type="predicted"/>
<dbReference type="Proteomes" id="UP000838672">
    <property type="component" value="Unassembled WGS sequence"/>
</dbReference>
<evidence type="ECO:0000313" key="1">
    <source>
        <dbReference type="EMBL" id="CAH0534539.1"/>
    </source>
</evidence>
<dbReference type="PANTHER" id="PTHR37526:SF1">
    <property type="entry name" value="PROTEIN TUSB"/>
    <property type="match status" value="1"/>
</dbReference>
<dbReference type="EMBL" id="CAKLDI010000001">
    <property type="protein sequence ID" value="CAH0534539.1"/>
    <property type="molecule type" value="Genomic_DNA"/>
</dbReference>
<organism evidence="1 2">
    <name type="scientific">Vibrio stylophorae</name>
    <dbReference type="NCBI Taxonomy" id="659351"/>
    <lineage>
        <taxon>Bacteria</taxon>
        <taxon>Pseudomonadati</taxon>
        <taxon>Pseudomonadota</taxon>
        <taxon>Gammaproteobacteria</taxon>
        <taxon>Vibrionales</taxon>
        <taxon>Vibrionaceae</taxon>
        <taxon>Vibrio</taxon>
    </lineage>
</organism>
<reference evidence="1" key="1">
    <citation type="submission" date="2021-11" db="EMBL/GenBank/DDBJ databases">
        <authorList>
            <person name="Rodrigo-Torres L."/>
            <person name="Arahal R. D."/>
            <person name="Lucena T."/>
        </authorList>
    </citation>
    <scope>NUCLEOTIDE SEQUENCE</scope>
    <source>
        <strain evidence="1">CECT 7929</strain>
    </source>
</reference>
<dbReference type="PANTHER" id="PTHR37526">
    <property type="entry name" value="PROTEIN TUSB"/>
    <property type="match status" value="1"/>
</dbReference>
<dbReference type="NCBIfam" id="TIGR03011">
    <property type="entry name" value="sulf_tusB_dsrH"/>
    <property type="match status" value="1"/>
</dbReference>
<sequence length="96" mass="10769">MLHIVTQSPWQGSALQQCSALLTRDDVLLLTQDGVYAAIADQALHLDLLDLCHHCYAREADVLARGLRDKIAPQIAVIDDEQWVQLTEIHTPVITW</sequence>
<dbReference type="SUPFAM" id="SSF75169">
    <property type="entry name" value="DsrEFH-like"/>
    <property type="match status" value="1"/>
</dbReference>
<gene>
    <name evidence="1" type="primary">tusB</name>
    <name evidence="1" type="ORF">VST7929_02483</name>
</gene>